<dbReference type="PANTHER" id="PTHR43738:SF2">
    <property type="entry name" value="ABC TRANSPORTER PERMEASE"/>
    <property type="match status" value="1"/>
</dbReference>
<dbReference type="PATRIC" id="fig|1127483.3.peg.7669"/>
<dbReference type="Pfam" id="PF12704">
    <property type="entry name" value="MacB_PCD"/>
    <property type="match status" value="1"/>
</dbReference>
<dbReference type="Proteomes" id="UP000005808">
    <property type="component" value="Unassembled WGS sequence"/>
</dbReference>
<gene>
    <name evidence="9" type="ORF">OR16_38504</name>
</gene>
<dbReference type="InterPro" id="IPR051125">
    <property type="entry name" value="ABC-4/HrtB_transporter"/>
</dbReference>
<keyword evidence="4 6" id="KW-1133">Transmembrane helix</keyword>
<comment type="caution">
    <text evidence="9">The sequence shown here is derived from an EMBL/GenBank/DDBJ whole genome shotgun (WGS) entry which is preliminary data.</text>
</comment>
<evidence type="ECO:0000256" key="4">
    <source>
        <dbReference type="ARBA" id="ARBA00022989"/>
    </source>
</evidence>
<evidence type="ECO:0000256" key="2">
    <source>
        <dbReference type="ARBA" id="ARBA00022475"/>
    </source>
</evidence>
<keyword evidence="3 6" id="KW-0812">Transmembrane</keyword>
<reference evidence="9 10" key="1">
    <citation type="journal article" date="2012" name="J. Bacteriol.">
        <title>De Novo Genome Project of Cupriavidus basilensis OR16.</title>
        <authorList>
            <person name="Cserhati M."/>
            <person name="Kriszt B."/>
            <person name="Szoboszlay S."/>
            <person name="Toth A."/>
            <person name="Szabo I."/>
            <person name="Tancsics A."/>
            <person name="Nagy I."/>
            <person name="Horvath B."/>
            <person name="Nagy I."/>
            <person name="Kukolya J."/>
        </authorList>
    </citation>
    <scope>NUCLEOTIDE SEQUENCE [LARGE SCALE GENOMIC DNA]</scope>
    <source>
        <strain evidence="9 10">OR16</strain>
    </source>
</reference>
<evidence type="ECO:0000313" key="10">
    <source>
        <dbReference type="Proteomes" id="UP000005808"/>
    </source>
</evidence>
<dbReference type="InterPro" id="IPR003838">
    <property type="entry name" value="ABC3_permease_C"/>
</dbReference>
<dbReference type="PANTHER" id="PTHR43738">
    <property type="entry name" value="ABC TRANSPORTER, MEMBRANE PROTEIN"/>
    <property type="match status" value="1"/>
</dbReference>
<comment type="subcellular location">
    <subcellularLocation>
        <location evidence="1">Cell membrane</location>
        <topology evidence="1">Multi-pass membrane protein</topology>
    </subcellularLocation>
</comment>
<sequence>MLMLSMAARSAWNRRYNLLLMLLAIAMSVAMLLGVERIRHAVRASFAQSVSGTDLVVGARSSPIQLMLYTVFHLGGAANNMQWDSAERLARHPAVAWTIPLSLGDSHRGFPVLATTASYFTHYRYGDRHVLVLAQGRPFAALFDAVLGAEVASRLGYRVGDRIVLSHGDSDDGGPEHADHGHHAEHGDKPFVVSGILARTGTPVDRTVHIGLAAMQAIHLGWESGVPLPGLAILPEQVRKFDLTPRSLTGVLVGLKHRSQVFAMQREIAEDPHEPLMAVLPGVALDALWGVIGVAERAMLLVSALVVVVGLAGLASSILAALGERRRELAILRAVGARPRDLLAMLALEGLVVMAAGALLGLALLSALAAGFGPYLASTFGVALQAAWPTPGEWPLFAIVVAAGFCVSLLPGWRAYRLSLADGLMPAI</sequence>
<evidence type="ECO:0000256" key="5">
    <source>
        <dbReference type="ARBA" id="ARBA00023136"/>
    </source>
</evidence>
<evidence type="ECO:0000259" key="8">
    <source>
        <dbReference type="Pfam" id="PF12704"/>
    </source>
</evidence>
<proteinExistence type="predicted"/>
<protein>
    <submittedName>
        <fullName evidence="9">Antimicrobial peptide ABC transporter permease</fullName>
    </submittedName>
</protein>
<evidence type="ECO:0000259" key="7">
    <source>
        <dbReference type="Pfam" id="PF02687"/>
    </source>
</evidence>
<dbReference type="AlphaFoldDB" id="H1SH07"/>
<keyword evidence="5 6" id="KW-0472">Membrane</keyword>
<dbReference type="InterPro" id="IPR025857">
    <property type="entry name" value="MacB_PCD"/>
</dbReference>
<evidence type="ECO:0000313" key="9">
    <source>
        <dbReference type="EMBL" id="EHP38198.1"/>
    </source>
</evidence>
<feature type="domain" description="MacB-like periplasmic core" evidence="8">
    <location>
        <begin position="19"/>
        <end position="218"/>
    </location>
</feature>
<organism evidence="9 10">
    <name type="scientific">Cupriavidus basilensis OR16</name>
    <dbReference type="NCBI Taxonomy" id="1127483"/>
    <lineage>
        <taxon>Bacteria</taxon>
        <taxon>Pseudomonadati</taxon>
        <taxon>Pseudomonadota</taxon>
        <taxon>Betaproteobacteria</taxon>
        <taxon>Burkholderiales</taxon>
        <taxon>Burkholderiaceae</taxon>
        <taxon>Cupriavidus</taxon>
    </lineage>
</organism>
<feature type="transmembrane region" description="Helical" evidence="6">
    <location>
        <begin position="343"/>
        <end position="376"/>
    </location>
</feature>
<evidence type="ECO:0000256" key="6">
    <source>
        <dbReference type="SAM" id="Phobius"/>
    </source>
</evidence>
<dbReference type="EMBL" id="AHJE01000140">
    <property type="protein sequence ID" value="EHP38198.1"/>
    <property type="molecule type" value="Genomic_DNA"/>
</dbReference>
<feature type="transmembrane region" description="Helical" evidence="6">
    <location>
        <begin position="298"/>
        <end position="322"/>
    </location>
</feature>
<evidence type="ECO:0000256" key="1">
    <source>
        <dbReference type="ARBA" id="ARBA00004651"/>
    </source>
</evidence>
<dbReference type="GO" id="GO:0005886">
    <property type="term" value="C:plasma membrane"/>
    <property type="evidence" value="ECO:0007669"/>
    <property type="project" value="UniProtKB-SubCell"/>
</dbReference>
<feature type="transmembrane region" description="Helical" evidence="6">
    <location>
        <begin position="396"/>
        <end position="416"/>
    </location>
</feature>
<keyword evidence="2" id="KW-1003">Cell membrane</keyword>
<dbReference type="Pfam" id="PF02687">
    <property type="entry name" value="FtsX"/>
    <property type="match status" value="1"/>
</dbReference>
<name>H1SH07_9BURK</name>
<feature type="domain" description="ABC3 transporter permease C-terminal" evidence="7">
    <location>
        <begin position="301"/>
        <end position="418"/>
    </location>
</feature>
<accession>H1SH07</accession>
<evidence type="ECO:0000256" key="3">
    <source>
        <dbReference type="ARBA" id="ARBA00022692"/>
    </source>
</evidence>